<keyword evidence="5 6" id="KW-0464">Manganese</keyword>
<comment type="function">
    <text evidence="6">Catalyzes the thiamine diphosphate-dependent decarboxylation of 2-oxoglutarate and the subsequent addition of the resulting succinic semialdehyde-thiamine pyrophosphate anion to isochorismate to yield 2-succinyl-5-enolpyruvyl-6-hydroxy-3-cyclohexene-1-carboxylate (SEPHCHC).</text>
</comment>
<evidence type="ECO:0000313" key="10">
    <source>
        <dbReference type="EMBL" id="VYU19125.1"/>
    </source>
</evidence>
<comment type="catalytic activity">
    <reaction evidence="6">
        <text>isochorismate + 2-oxoglutarate + H(+) = 5-enolpyruvoyl-6-hydroxy-2-succinyl-cyclohex-3-ene-1-carboxylate + CO2</text>
        <dbReference type="Rhea" id="RHEA:25593"/>
        <dbReference type="ChEBI" id="CHEBI:15378"/>
        <dbReference type="ChEBI" id="CHEBI:16526"/>
        <dbReference type="ChEBI" id="CHEBI:16810"/>
        <dbReference type="ChEBI" id="CHEBI:29780"/>
        <dbReference type="ChEBI" id="CHEBI:58818"/>
        <dbReference type="EC" id="2.2.1.9"/>
    </reaction>
</comment>
<dbReference type="GO" id="GO:0070204">
    <property type="term" value="F:2-succinyl-5-enolpyruvyl-6-hydroxy-3-cyclohexene-1-carboxylic-acid synthase activity"/>
    <property type="evidence" value="ECO:0007669"/>
    <property type="project" value="UniProtKB-UniRule"/>
</dbReference>
<dbReference type="Pfam" id="PF02776">
    <property type="entry name" value="TPP_enzyme_N"/>
    <property type="match status" value="1"/>
</dbReference>
<comment type="cofactor">
    <cofactor evidence="6">
        <name>thiamine diphosphate</name>
        <dbReference type="ChEBI" id="CHEBI:58937"/>
    </cofactor>
    <text evidence="6">Binds 1 thiamine pyrophosphate per subunit.</text>
</comment>
<evidence type="ECO:0000256" key="3">
    <source>
        <dbReference type="ARBA" id="ARBA00022842"/>
    </source>
</evidence>
<dbReference type="InterPro" id="IPR011766">
    <property type="entry name" value="TPP_enzyme_TPP-bd"/>
</dbReference>
<comment type="pathway">
    <text evidence="6">Quinol/quinone metabolism; menaquinone biosynthesis.</text>
</comment>
<dbReference type="Gene3D" id="3.40.50.970">
    <property type="match status" value="2"/>
</dbReference>
<dbReference type="SUPFAM" id="SSF52518">
    <property type="entry name" value="Thiamin diphosphate-binding fold (THDP-binding)"/>
    <property type="match status" value="2"/>
</dbReference>
<dbReference type="InterPro" id="IPR012001">
    <property type="entry name" value="Thiamin_PyroP_enz_TPP-bd_dom"/>
</dbReference>
<dbReference type="InterPro" id="IPR032264">
    <property type="entry name" value="MenD_middle"/>
</dbReference>
<dbReference type="NCBIfam" id="TIGR00173">
    <property type="entry name" value="menD"/>
    <property type="match status" value="1"/>
</dbReference>
<comment type="pathway">
    <text evidence="6">Quinol/quinone metabolism; 1,4-dihydroxy-2-naphthoate biosynthesis; 1,4-dihydroxy-2-naphthoate from chorismate: step 2/7.</text>
</comment>
<name>A0A6N3CT74_9BACT</name>
<evidence type="ECO:0000259" key="7">
    <source>
        <dbReference type="Pfam" id="PF02775"/>
    </source>
</evidence>
<feature type="domain" description="Menaquinone biosynthesis protein MenD middle" evidence="9">
    <location>
        <begin position="212"/>
        <end position="381"/>
    </location>
</feature>
<comment type="similarity">
    <text evidence="6">Belongs to the TPP enzyme family. MenD subfamily.</text>
</comment>
<dbReference type="GO" id="GO:0030976">
    <property type="term" value="F:thiamine pyrophosphate binding"/>
    <property type="evidence" value="ECO:0007669"/>
    <property type="project" value="UniProtKB-UniRule"/>
</dbReference>
<dbReference type="GO" id="GO:0000287">
    <property type="term" value="F:magnesium ion binding"/>
    <property type="evidence" value="ECO:0007669"/>
    <property type="project" value="UniProtKB-UniRule"/>
</dbReference>
<dbReference type="AlphaFoldDB" id="A0A6N3CT74"/>
<dbReference type="EC" id="2.2.1.9" evidence="6"/>
<dbReference type="GO" id="GO:0009234">
    <property type="term" value="P:menaquinone biosynthetic process"/>
    <property type="evidence" value="ECO:0007669"/>
    <property type="project" value="UniProtKB-UniRule"/>
</dbReference>
<keyword evidence="2 6" id="KW-0479">Metal-binding</keyword>
<dbReference type="UniPathway" id="UPA00079"/>
<gene>
    <name evidence="6 10" type="primary">menD</name>
    <name evidence="10" type="ORF">PCLFYP37_02148</name>
</gene>
<protein>
    <recommendedName>
        <fullName evidence="6">2-succinyl-5-enolpyruvyl-6-hydroxy-3-cyclohexene-1-carboxylate synthase</fullName>
        <shortName evidence="6">SEPHCHC synthase</shortName>
        <ecNumber evidence="6">2.2.1.9</ecNumber>
    </recommendedName>
    <alternativeName>
        <fullName evidence="6">Menaquinone biosynthesis protein MenD</fullName>
    </alternativeName>
</protein>
<sequence>MYSDKKNVLQLVALLRAHGVRRAVLCPGSRNVPLVQAFATCGGFECFSVTDERSAGFFAIGLALHVQAPVMVCCTSGSALLNLHPAVCEAFYRRVPLVVVSADRPAAWIGQMDGQTLPQPGVFDGLVRKAVNLPEVRTEEDEWYANRLVNEALLEVDHHGYGPVHINVPLSEPLFHFTAEALPSVRRMVRRDMSDEGRTLAFFLKEELPKYRRVLVVSGQMSSDEAVGVAACLSGGRVAWLTEVLGNCPSASDAVRGFDALLYAAREEDLQVLRPDLVITVGGHVVSKRLKQFLRRTPSLVHWHVSPDGLPADLFCALTTVVEASPADFFRLFFRSEALPSGAYAQLWHESCARLASPETGYSEMYAVRRVLEALPPHAVLHLANSSAVRLAELCRLPEGVEVQCNRGVNGIEGSVSAAVGYAAVSDRLNFLLVGDLSFFYDMNALWNGHIRSNLRIVVLNNGGGAIFHALPGLDMAGDTRRFVTASHGASAAGWAESQGFTYLRVTDTVSLLAALDDLLDEAATAPVLLEVFTDAETDAEEQRNYYHAIKEEWKNFLR</sequence>
<dbReference type="UniPathway" id="UPA01057">
    <property type="reaction ID" value="UER00164"/>
</dbReference>
<keyword evidence="4 6" id="KW-0786">Thiamine pyrophosphate</keyword>
<evidence type="ECO:0000256" key="5">
    <source>
        <dbReference type="ARBA" id="ARBA00023211"/>
    </source>
</evidence>
<evidence type="ECO:0000259" key="8">
    <source>
        <dbReference type="Pfam" id="PF02776"/>
    </source>
</evidence>
<evidence type="ECO:0000256" key="4">
    <source>
        <dbReference type="ARBA" id="ARBA00023052"/>
    </source>
</evidence>
<dbReference type="Pfam" id="PF16582">
    <property type="entry name" value="TPP_enzyme_M_2"/>
    <property type="match status" value="1"/>
</dbReference>
<evidence type="ECO:0000256" key="2">
    <source>
        <dbReference type="ARBA" id="ARBA00022723"/>
    </source>
</evidence>
<dbReference type="PIRSF" id="PIRSF004983">
    <property type="entry name" value="MenD"/>
    <property type="match status" value="1"/>
</dbReference>
<dbReference type="InterPro" id="IPR004433">
    <property type="entry name" value="MenaQ_synth_MenD"/>
</dbReference>
<reference evidence="10" key="1">
    <citation type="submission" date="2019-11" db="EMBL/GenBank/DDBJ databases">
        <authorList>
            <person name="Feng L."/>
        </authorList>
    </citation>
    <scope>NUCLEOTIDE SEQUENCE</scope>
    <source>
        <strain evidence="10">PclaraLFYP37</strain>
    </source>
</reference>
<dbReference type="Gene3D" id="3.40.50.1220">
    <property type="entry name" value="TPP-binding domain"/>
    <property type="match status" value="1"/>
</dbReference>
<proteinExistence type="inferred from homology"/>
<evidence type="ECO:0000256" key="6">
    <source>
        <dbReference type="HAMAP-Rule" id="MF_01659"/>
    </source>
</evidence>
<dbReference type="GO" id="GO:0030145">
    <property type="term" value="F:manganese ion binding"/>
    <property type="evidence" value="ECO:0007669"/>
    <property type="project" value="UniProtKB-UniRule"/>
</dbReference>
<feature type="domain" description="Thiamine pyrophosphate enzyme TPP-binding" evidence="7">
    <location>
        <begin position="406"/>
        <end position="532"/>
    </location>
</feature>
<keyword evidence="6" id="KW-0474">Menaquinone biosynthesis</keyword>
<dbReference type="InterPro" id="IPR029061">
    <property type="entry name" value="THDP-binding"/>
</dbReference>
<feature type="domain" description="Thiamine pyrophosphate enzyme N-terminal TPP-binding" evidence="8">
    <location>
        <begin position="11"/>
        <end position="111"/>
    </location>
</feature>
<comment type="subunit">
    <text evidence="6">Homodimer.</text>
</comment>
<accession>A0A6N3CT74</accession>
<dbReference type="HAMAP" id="MF_01659">
    <property type="entry name" value="MenD"/>
    <property type="match status" value="1"/>
</dbReference>
<dbReference type="PANTHER" id="PTHR42916">
    <property type="entry name" value="2-SUCCINYL-5-ENOLPYRUVYL-6-HYDROXY-3-CYCLOHEXENE-1-CARBOXYLATE SYNTHASE"/>
    <property type="match status" value="1"/>
</dbReference>
<comment type="cofactor">
    <cofactor evidence="6">
        <name>Mg(2+)</name>
        <dbReference type="ChEBI" id="CHEBI:18420"/>
    </cofactor>
    <cofactor evidence="6">
        <name>Mn(2+)</name>
        <dbReference type="ChEBI" id="CHEBI:29035"/>
    </cofactor>
</comment>
<organism evidence="10">
    <name type="scientific">Paraprevotella clara</name>
    <dbReference type="NCBI Taxonomy" id="454154"/>
    <lineage>
        <taxon>Bacteria</taxon>
        <taxon>Pseudomonadati</taxon>
        <taxon>Bacteroidota</taxon>
        <taxon>Bacteroidia</taxon>
        <taxon>Bacteroidales</taxon>
        <taxon>Prevotellaceae</taxon>
        <taxon>Paraprevotella</taxon>
    </lineage>
</organism>
<dbReference type="PANTHER" id="PTHR42916:SF1">
    <property type="entry name" value="PROTEIN PHYLLO, CHLOROPLASTIC"/>
    <property type="match status" value="1"/>
</dbReference>
<dbReference type="CDD" id="cd02009">
    <property type="entry name" value="TPP_SHCHC_synthase"/>
    <property type="match status" value="1"/>
</dbReference>
<dbReference type="CDD" id="cd07037">
    <property type="entry name" value="TPP_PYR_MenD"/>
    <property type="match status" value="1"/>
</dbReference>
<evidence type="ECO:0000259" key="9">
    <source>
        <dbReference type="Pfam" id="PF16582"/>
    </source>
</evidence>
<keyword evidence="1 6" id="KW-0808">Transferase</keyword>
<dbReference type="RefSeq" id="WP_412442615.1">
    <property type="nucleotide sequence ID" value="NZ_CACRUT010000015.1"/>
</dbReference>
<evidence type="ECO:0000256" key="1">
    <source>
        <dbReference type="ARBA" id="ARBA00022679"/>
    </source>
</evidence>
<dbReference type="Pfam" id="PF02775">
    <property type="entry name" value="TPP_enzyme_C"/>
    <property type="match status" value="1"/>
</dbReference>
<dbReference type="EMBL" id="CACRUT010000015">
    <property type="protein sequence ID" value="VYU19125.1"/>
    <property type="molecule type" value="Genomic_DNA"/>
</dbReference>
<keyword evidence="3 6" id="KW-0460">Magnesium</keyword>